<keyword evidence="2" id="KW-0472">Membrane</keyword>
<dbReference type="InterPro" id="IPR036291">
    <property type="entry name" value="NAD(P)-bd_dom_sf"/>
</dbReference>
<dbReference type="Pfam" id="PF13561">
    <property type="entry name" value="adh_short_C2"/>
    <property type="match status" value="1"/>
</dbReference>
<keyword evidence="2" id="KW-1133">Transmembrane helix</keyword>
<accession>A0ABQ8JMH3</accession>
<evidence type="ECO:0000313" key="3">
    <source>
        <dbReference type="EMBL" id="KAH9423819.1"/>
    </source>
</evidence>
<dbReference type="Proteomes" id="UP000887458">
    <property type="component" value="Unassembled WGS sequence"/>
</dbReference>
<sequence length="309" mass="34245">MFVLRRTIINRQFNHSCRRLFSSSSGSIEPGKARYNLDSKIALVTASTDGIGFSIAQRLAQSGATVIVSSRKQANVDRAIKQLHDEGFKSATGLVCHVGKSDDRQKLTEFIVDKYKGLDIFVSNAAINPAIGAILDSDEGVYDKIMDVNVKAPFLLTKALVPHMENRPGDKSIVYISSFVGYQMMPLLATYSLSKTALIGLSRIVAVDCMLLLIFFLICKYSFYENFCPLGASRNIRVNCVCPGMIKTKFSEALWQNPDFEEEFHKMVLIKRMGKPEEMANLVTFLASEEASYITGESFVASGGIFSRL</sequence>
<keyword evidence="4" id="KW-1185">Reference proteome</keyword>
<dbReference type="PANTHER" id="PTHR43943:SF2">
    <property type="entry name" value="DEHYDROGENASE_REDUCTASE 4"/>
    <property type="match status" value="1"/>
</dbReference>
<organism evidence="3 4">
    <name type="scientific">Dermatophagoides pteronyssinus</name>
    <name type="common">European house dust mite</name>
    <dbReference type="NCBI Taxonomy" id="6956"/>
    <lineage>
        <taxon>Eukaryota</taxon>
        <taxon>Metazoa</taxon>
        <taxon>Ecdysozoa</taxon>
        <taxon>Arthropoda</taxon>
        <taxon>Chelicerata</taxon>
        <taxon>Arachnida</taxon>
        <taxon>Acari</taxon>
        <taxon>Acariformes</taxon>
        <taxon>Sarcoptiformes</taxon>
        <taxon>Astigmata</taxon>
        <taxon>Psoroptidia</taxon>
        <taxon>Analgoidea</taxon>
        <taxon>Pyroglyphidae</taxon>
        <taxon>Dermatophagoidinae</taxon>
        <taxon>Dermatophagoides</taxon>
    </lineage>
</organism>
<dbReference type="PANTHER" id="PTHR43943">
    <property type="entry name" value="DEHYDROGENASE/REDUCTASE (SDR FAMILY) MEMBER 4"/>
    <property type="match status" value="1"/>
</dbReference>
<dbReference type="EMBL" id="NJHN03000031">
    <property type="protein sequence ID" value="KAH9423819.1"/>
    <property type="molecule type" value="Genomic_DNA"/>
</dbReference>
<feature type="transmembrane region" description="Helical" evidence="2">
    <location>
        <begin position="197"/>
        <end position="218"/>
    </location>
</feature>
<evidence type="ECO:0000256" key="1">
    <source>
        <dbReference type="ARBA" id="ARBA00006484"/>
    </source>
</evidence>
<dbReference type="Gene3D" id="3.40.50.720">
    <property type="entry name" value="NAD(P)-binding Rossmann-like Domain"/>
    <property type="match status" value="1"/>
</dbReference>
<keyword evidence="2" id="KW-0812">Transmembrane</keyword>
<reference evidence="3 4" key="1">
    <citation type="journal article" date="2018" name="J. Allergy Clin. Immunol.">
        <title>High-quality assembly of Dermatophagoides pteronyssinus genome and transcriptome reveals a wide range of novel allergens.</title>
        <authorList>
            <person name="Liu X.Y."/>
            <person name="Yang K.Y."/>
            <person name="Wang M.Q."/>
            <person name="Kwok J.S."/>
            <person name="Zeng X."/>
            <person name="Yang Z."/>
            <person name="Xiao X.J."/>
            <person name="Lau C.P."/>
            <person name="Li Y."/>
            <person name="Huang Z.M."/>
            <person name="Ba J.G."/>
            <person name="Yim A.K."/>
            <person name="Ouyang C.Y."/>
            <person name="Ngai S.M."/>
            <person name="Chan T.F."/>
            <person name="Leung E.L."/>
            <person name="Liu L."/>
            <person name="Liu Z.G."/>
            <person name="Tsui S.K."/>
        </authorList>
    </citation>
    <scope>NUCLEOTIDE SEQUENCE [LARGE SCALE GENOMIC DNA]</scope>
    <source>
        <strain evidence="3">Derp</strain>
    </source>
</reference>
<dbReference type="SUPFAM" id="SSF51735">
    <property type="entry name" value="NAD(P)-binding Rossmann-fold domains"/>
    <property type="match status" value="1"/>
</dbReference>
<dbReference type="Pfam" id="PF00106">
    <property type="entry name" value="adh_short"/>
    <property type="match status" value="1"/>
</dbReference>
<dbReference type="InterPro" id="IPR002347">
    <property type="entry name" value="SDR_fam"/>
</dbReference>
<name>A0ABQ8JMH3_DERPT</name>
<evidence type="ECO:0000256" key="2">
    <source>
        <dbReference type="SAM" id="Phobius"/>
    </source>
</evidence>
<gene>
    <name evidence="3" type="primary">DHRS2</name>
    <name evidence="3" type="ORF">DERP_005401</name>
</gene>
<evidence type="ECO:0000313" key="4">
    <source>
        <dbReference type="Proteomes" id="UP000887458"/>
    </source>
</evidence>
<proteinExistence type="inferred from homology"/>
<dbReference type="PRINTS" id="PR00081">
    <property type="entry name" value="GDHRDH"/>
</dbReference>
<comment type="caution">
    <text evidence="3">The sequence shown here is derived from an EMBL/GenBank/DDBJ whole genome shotgun (WGS) entry which is preliminary data.</text>
</comment>
<comment type="similarity">
    <text evidence="1">Belongs to the short-chain dehydrogenases/reductases (SDR) family.</text>
</comment>
<reference evidence="3 4" key="2">
    <citation type="journal article" date="2022" name="Mol. Biol. Evol.">
        <title>Comparative Genomics Reveals Insights into the Divergent Evolution of Astigmatic Mites and Household Pest Adaptations.</title>
        <authorList>
            <person name="Xiong Q."/>
            <person name="Wan A.T."/>
            <person name="Liu X."/>
            <person name="Fung C.S."/>
            <person name="Xiao X."/>
            <person name="Malainual N."/>
            <person name="Hou J."/>
            <person name="Wang L."/>
            <person name="Wang M."/>
            <person name="Yang K.Y."/>
            <person name="Cui Y."/>
            <person name="Leung E.L."/>
            <person name="Nong W."/>
            <person name="Shin S.K."/>
            <person name="Au S.W."/>
            <person name="Jeong K.Y."/>
            <person name="Chew F.T."/>
            <person name="Hui J.H."/>
            <person name="Leung T.F."/>
            <person name="Tungtrongchitr A."/>
            <person name="Zhong N."/>
            <person name="Liu Z."/>
            <person name="Tsui S.K."/>
        </authorList>
    </citation>
    <scope>NUCLEOTIDE SEQUENCE [LARGE SCALE GENOMIC DNA]</scope>
    <source>
        <strain evidence="3">Derp</strain>
    </source>
</reference>
<protein>
    <submittedName>
        <fullName evidence="3">Dehydrogenase/reductase SDR member 2, mitochondrial</fullName>
    </submittedName>
</protein>
<feature type="transmembrane region" description="Helical" evidence="2">
    <location>
        <begin position="173"/>
        <end position="191"/>
    </location>
</feature>